<evidence type="ECO:0000313" key="8">
    <source>
        <dbReference type="EMBL" id="KWV48465.1"/>
    </source>
</evidence>
<comment type="cofactor">
    <cofactor evidence="1">
        <name>FAD</name>
        <dbReference type="ChEBI" id="CHEBI:57692"/>
    </cofactor>
</comment>
<comment type="similarity">
    <text evidence="2">Belongs to the FAD-binding monooxygenase family.</text>
</comment>
<dbReference type="AlphaFoldDB" id="A0A109JGB7"/>
<dbReference type="RefSeq" id="WP_066513496.1">
    <property type="nucleotide sequence ID" value="NZ_LNCU01000107.1"/>
</dbReference>
<evidence type="ECO:0000313" key="9">
    <source>
        <dbReference type="Proteomes" id="UP000057737"/>
    </source>
</evidence>
<keyword evidence="5" id="KW-0521">NADP</keyword>
<dbReference type="Pfam" id="PF13738">
    <property type="entry name" value="Pyr_redox_3"/>
    <property type="match status" value="1"/>
</dbReference>
<dbReference type="EMBL" id="LNCU01000107">
    <property type="protein sequence ID" value="KWV48465.1"/>
    <property type="molecule type" value="Genomic_DNA"/>
</dbReference>
<gene>
    <name evidence="8" type="ORF">AS156_18490</name>
</gene>
<evidence type="ECO:0000256" key="3">
    <source>
        <dbReference type="ARBA" id="ARBA00022630"/>
    </source>
</evidence>
<evidence type="ECO:0000256" key="6">
    <source>
        <dbReference type="ARBA" id="ARBA00023002"/>
    </source>
</evidence>
<evidence type="ECO:0000256" key="1">
    <source>
        <dbReference type="ARBA" id="ARBA00001974"/>
    </source>
</evidence>
<keyword evidence="7 8" id="KW-0503">Monooxygenase</keyword>
<keyword evidence="3" id="KW-0285">Flavoprotein</keyword>
<sequence length="536" mass="59373">MITKPNGRELDVLIVGAGFAGMYMLHKMRECGFAALAVDAASEIGGTWYHNRYPGLRCDVESLEYSYTFSPEIRNEWNWSERYPPQPEILAYARFVADKLDLRRDVQLNRRIVSAHWNEASRRWTVTSEAGQSWTPRWLMMATGCLSVPRFPNIPGVELFDGTLVHTAAWPEAGVEVGGKTVGLIGTGSSGVQVATALAGRARQLSVFQRTPAYTIPARNRVLTDDDRRYFREHFPELDAWARTTSGGIMTGPAKVSALEVAPEEQEAMLWKAWEQGGSFRFTGTFNDVRRNAESNTIVSEFVRKRIRETVKDPRTAELLCPHDYIATRRVCVDTGYYEIFNRDDVSLVDVSSDPIETITKRGVRLASGVEQDLDVLILATGYDAMTGALLAIDIRGENGVSLKEAWAEGPKTYLGLAVAGFPNLFTVTGPGSPSVLSNVLRSIEHHVEWIADCLVALRAEGRERIEAEVDAQTRWVANVNETAEKTLFTKAASWYMGADIPGKPKVFMPFAGGLPTYVAACRDVVARGYDGFAKA</sequence>
<evidence type="ECO:0000256" key="4">
    <source>
        <dbReference type="ARBA" id="ARBA00022827"/>
    </source>
</evidence>
<dbReference type="PANTHER" id="PTHR43098">
    <property type="entry name" value="L-ORNITHINE N(5)-MONOOXYGENASE-RELATED"/>
    <property type="match status" value="1"/>
</dbReference>
<accession>A0A109JGB7</accession>
<dbReference type="InterPro" id="IPR036188">
    <property type="entry name" value="FAD/NAD-bd_sf"/>
</dbReference>
<dbReference type="GO" id="GO:0004497">
    <property type="term" value="F:monooxygenase activity"/>
    <property type="evidence" value="ECO:0007669"/>
    <property type="project" value="UniProtKB-KW"/>
</dbReference>
<keyword evidence="4" id="KW-0274">FAD</keyword>
<name>A0A109JGB7_9BRAD</name>
<dbReference type="OrthoDB" id="312624at2"/>
<evidence type="ECO:0000256" key="5">
    <source>
        <dbReference type="ARBA" id="ARBA00022857"/>
    </source>
</evidence>
<dbReference type="InterPro" id="IPR050775">
    <property type="entry name" value="FAD-binding_Monooxygenases"/>
</dbReference>
<dbReference type="PANTHER" id="PTHR43098:SF3">
    <property type="entry name" value="L-ORNITHINE N(5)-MONOOXYGENASE-RELATED"/>
    <property type="match status" value="1"/>
</dbReference>
<organism evidence="8 9">
    <name type="scientific">Bradyrhizobium macuxiense</name>
    <dbReference type="NCBI Taxonomy" id="1755647"/>
    <lineage>
        <taxon>Bacteria</taxon>
        <taxon>Pseudomonadati</taxon>
        <taxon>Pseudomonadota</taxon>
        <taxon>Alphaproteobacteria</taxon>
        <taxon>Hyphomicrobiales</taxon>
        <taxon>Nitrobacteraceae</taxon>
        <taxon>Bradyrhizobium</taxon>
    </lineage>
</organism>
<dbReference type="Gene3D" id="3.50.50.60">
    <property type="entry name" value="FAD/NAD(P)-binding domain"/>
    <property type="match status" value="2"/>
</dbReference>
<keyword evidence="9" id="KW-1185">Reference proteome</keyword>
<evidence type="ECO:0000256" key="2">
    <source>
        <dbReference type="ARBA" id="ARBA00010139"/>
    </source>
</evidence>
<proteinExistence type="inferred from homology"/>
<keyword evidence="6" id="KW-0560">Oxidoreductase</keyword>
<comment type="caution">
    <text evidence="8">The sequence shown here is derived from an EMBL/GenBank/DDBJ whole genome shotgun (WGS) entry which is preliminary data.</text>
</comment>
<reference evidence="8 9" key="1">
    <citation type="submission" date="2015-11" db="EMBL/GenBank/DDBJ databases">
        <title>Draft Genome Sequence of the Strain BR 10303 (Bradyrhizobium sp.) isolated from nodules of Centrolobium paraense.</title>
        <authorList>
            <person name="Zelli J.E."/>
            <person name="Simoes-Araujo J.L."/>
            <person name="Barauna A.C."/>
            <person name="Silva K."/>
        </authorList>
    </citation>
    <scope>NUCLEOTIDE SEQUENCE [LARGE SCALE GENOMIC DNA]</scope>
    <source>
        <strain evidence="8 9">BR 10303</strain>
    </source>
</reference>
<dbReference type="Proteomes" id="UP000057737">
    <property type="component" value="Unassembled WGS sequence"/>
</dbReference>
<dbReference type="SUPFAM" id="SSF51905">
    <property type="entry name" value="FAD/NAD(P)-binding domain"/>
    <property type="match status" value="2"/>
</dbReference>
<evidence type="ECO:0000256" key="7">
    <source>
        <dbReference type="ARBA" id="ARBA00023033"/>
    </source>
</evidence>
<protein>
    <submittedName>
        <fullName evidence="8">Cyclohexanone monooxygenase</fullName>
    </submittedName>
</protein>